<dbReference type="AlphaFoldDB" id="A0AAE0L0R5"/>
<organism evidence="1 2">
    <name type="scientific">Cymbomonas tetramitiformis</name>
    <dbReference type="NCBI Taxonomy" id="36881"/>
    <lineage>
        <taxon>Eukaryota</taxon>
        <taxon>Viridiplantae</taxon>
        <taxon>Chlorophyta</taxon>
        <taxon>Pyramimonadophyceae</taxon>
        <taxon>Pyramimonadales</taxon>
        <taxon>Pyramimonadaceae</taxon>
        <taxon>Cymbomonas</taxon>
    </lineage>
</organism>
<evidence type="ECO:0000313" key="2">
    <source>
        <dbReference type="Proteomes" id="UP001190700"/>
    </source>
</evidence>
<keyword evidence="2" id="KW-1185">Reference proteome</keyword>
<gene>
    <name evidence="1" type="ORF">CYMTET_23975</name>
</gene>
<name>A0AAE0L0R5_9CHLO</name>
<dbReference type="Proteomes" id="UP001190700">
    <property type="component" value="Unassembled WGS sequence"/>
</dbReference>
<reference evidence="1 2" key="1">
    <citation type="journal article" date="2015" name="Genome Biol. Evol.">
        <title>Comparative Genomics of a Bacterivorous Green Alga Reveals Evolutionary Causalities and Consequences of Phago-Mixotrophic Mode of Nutrition.</title>
        <authorList>
            <person name="Burns J.A."/>
            <person name="Paasch A."/>
            <person name="Narechania A."/>
            <person name="Kim E."/>
        </authorList>
    </citation>
    <scope>NUCLEOTIDE SEQUENCE [LARGE SCALE GENOMIC DNA]</scope>
    <source>
        <strain evidence="1 2">PLY_AMNH</strain>
    </source>
</reference>
<protein>
    <submittedName>
        <fullName evidence="1">Uncharacterized protein</fullName>
    </submittedName>
</protein>
<proteinExistence type="predicted"/>
<sequence length="248" mass="26831">MVEILRVIVLHKIRCYARVLNIQCFVFSVKASAWCYLSCDVSGAASCKDHDYQECSSPPCSDWDAEECKSGWTIDTEKYSSNYVYCVDTTTLHFKDGETNSKAKMSYSLGAYGSGGSMSFNAKYGGTGCCGLTMTFKDSGGNSIGEVKIKYSTLTLDSVDTGFKPDSNTYYSFSVIWSKSEVTSVLYGCNELLSKSISGVPASLEATSGYGSSTGYWMQFNDVTSSSIQSATTCSPTTSPTGNVTRML</sequence>
<accession>A0AAE0L0R5</accession>
<evidence type="ECO:0000313" key="1">
    <source>
        <dbReference type="EMBL" id="KAK3267470.1"/>
    </source>
</evidence>
<dbReference type="EMBL" id="LGRX02012393">
    <property type="protein sequence ID" value="KAK3267470.1"/>
    <property type="molecule type" value="Genomic_DNA"/>
</dbReference>
<comment type="caution">
    <text evidence="1">The sequence shown here is derived from an EMBL/GenBank/DDBJ whole genome shotgun (WGS) entry which is preliminary data.</text>
</comment>